<keyword evidence="1" id="KW-0812">Transmembrane</keyword>
<feature type="transmembrane region" description="Helical" evidence="1">
    <location>
        <begin position="32"/>
        <end position="51"/>
    </location>
</feature>
<dbReference type="Proteomes" id="UP001199469">
    <property type="component" value="Unassembled WGS sequence"/>
</dbReference>
<gene>
    <name evidence="2" type="ORF">LQ327_32425</name>
</gene>
<dbReference type="RefSeq" id="WP_230740685.1">
    <property type="nucleotide sequence ID" value="NZ_JAJNDB010000010.1"/>
</dbReference>
<name>A0ABS8PIN6_9PSEU</name>
<evidence type="ECO:0008006" key="4">
    <source>
        <dbReference type="Google" id="ProtNLM"/>
    </source>
</evidence>
<reference evidence="2 3" key="1">
    <citation type="submission" date="2021-11" db="EMBL/GenBank/DDBJ databases">
        <title>Draft genome sequence of Actinomycetospora sp. SF1 isolated from the rhizosphere soil.</title>
        <authorList>
            <person name="Duangmal K."/>
            <person name="Chantavorakit T."/>
        </authorList>
    </citation>
    <scope>NUCLEOTIDE SEQUENCE [LARGE SCALE GENOMIC DNA]</scope>
    <source>
        <strain evidence="2 3">TBRC 5722</strain>
    </source>
</reference>
<evidence type="ECO:0000313" key="3">
    <source>
        <dbReference type="Proteomes" id="UP001199469"/>
    </source>
</evidence>
<proteinExistence type="predicted"/>
<organism evidence="2 3">
    <name type="scientific">Actinomycetospora endophytica</name>
    <dbReference type="NCBI Taxonomy" id="2291215"/>
    <lineage>
        <taxon>Bacteria</taxon>
        <taxon>Bacillati</taxon>
        <taxon>Actinomycetota</taxon>
        <taxon>Actinomycetes</taxon>
        <taxon>Pseudonocardiales</taxon>
        <taxon>Pseudonocardiaceae</taxon>
        <taxon>Actinomycetospora</taxon>
    </lineage>
</organism>
<sequence>MTEPERRILDRTFDSPPVPGHGPWWARGATPVVVIVVLVAFVLSLLAMALLI</sequence>
<accession>A0ABS8PIN6</accession>
<keyword evidence="3" id="KW-1185">Reference proteome</keyword>
<comment type="caution">
    <text evidence="2">The sequence shown here is derived from an EMBL/GenBank/DDBJ whole genome shotgun (WGS) entry which is preliminary data.</text>
</comment>
<evidence type="ECO:0000313" key="2">
    <source>
        <dbReference type="EMBL" id="MCD2198087.1"/>
    </source>
</evidence>
<protein>
    <recommendedName>
        <fullName evidence="4">ABC transporter permease</fullName>
    </recommendedName>
</protein>
<dbReference type="EMBL" id="JAJNDB010000010">
    <property type="protein sequence ID" value="MCD2198087.1"/>
    <property type="molecule type" value="Genomic_DNA"/>
</dbReference>
<keyword evidence="1" id="KW-0472">Membrane</keyword>
<evidence type="ECO:0000256" key="1">
    <source>
        <dbReference type="SAM" id="Phobius"/>
    </source>
</evidence>
<keyword evidence="1" id="KW-1133">Transmembrane helix</keyword>